<dbReference type="SUPFAM" id="SSF53092">
    <property type="entry name" value="Creatinase/prolidase N-terminal domain"/>
    <property type="match status" value="1"/>
</dbReference>
<organism evidence="6 7">
    <name type="scientific">Cytobacillus oceanisediminis</name>
    <dbReference type="NCBI Taxonomy" id="665099"/>
    <lineage>
        <taxon>Bacteria</taxon>
        <taxon>Bacillati</taxon>
        <taxon>Bacillota</taxon>
        <taxon>Bacilli</taxon>
        <taxon>Bacillales</taxon>
        <taxon>Bacillaceae</taxon>
        <taxon>Cytobacillus</taxon>
    </lineage>
</organism>
<dbReference type="RefSeq" id="WP_110063829.1">
    <property type="nucleotide sequence ID" value="NZ_QGTW01000002.1"/>
</dbReference>
<reference evidence="6 7" key="1">
    <citation type="submission" date="2018-05" db="EMBL/GenBank/DDBJ databases">
        <title>Freshwater and sediment microbial communities from various areas in North America, analyzing microbe dynamics in response to fracking.</title>
        <authorList>
            <person name="Lamendella R."/>
        </authorList>
    </citation>
    <scope>NUCLEOTIDE SEQUENCE [LARGE SCALE GENOMIC DNA]</scope>
    <source>
        <strain evidence="6 7">15_TX</strain>
    </source>
</reference>
<accession>A0A2V3A8P9</accession>
<evidence type="ECO:0000313" key="7">
    <source>
        <dbReference type="Proteomes" id="UP000247150"/>
    </source>
</evidence>
<dbReference type="InterPro" id="IPR001131">
    <property type="entry name" value="Peptidase_M24B_aminopep-P_CS"/>
</dbReference>
<dbReference type="Pfam" id="PF01321">
    <property type="entry name" value="Creatinase_N"/>
    <property type="match status" value="1"/>
</dbReference>
<dbReference type="PROSITE" id="PS00491">
    <property type="entry name" value="PROLINE_PEPTIDASE"/>
    <property type="match status" value="1"/>
</dbReference>
<feature type="domain" description="Creatinase N-terminal" evidence="5">
    <location>
        <begin position="7"/>
        <end position="134"/>
    </location>
</feature>
<sequence>MRSSPSRLTRCIQEIDLNQYDHLVVSSTYNLKYLIGANFDTGERMTVLLITPGKNGKLFIHQMFSNQIPELNGIEIVYYSDDMDPVKTLASHFSNNVRLGIDQTWLCSYFIDLLKHLPGIKFEKSTIVEKLREIKDSQEIDILRQSAKIADAVMYQILQLQHFPCTERDVAATIKSFFAENDVNELSFTPIIGFGKNSANPHHTISDQICQLDQPILIDMGGLFKNYCSDITRTFYLGRRNQKFEDLYKVILDTQLQAIDMIKPGIAFSEIDLFVRSSFKKWGYHSYFTHRTGHGIGLELHEGVSIHKNNHDLVAPGMAFSIEPGLYFPNQYGIRIEDIVVVTDDGCEVLNNCSKEVQYLELIGV</sequence>
<evidence type="ECO:0000259" key="4">
    <source>
        <dbReference type="Pfam" id="PF00557"/>
    </source>
</evidence>
<evidence type="ECO:0000259" key="5">
    <source>
        <dbReference type="Pfam" id="PF01321"/>
    </source>
</evidence>
<dbReference type="Gene3D" id="3.90.230.10">
    <property type="entry name" value="Creatinase/methionine aminopeptidase superfamily"/>
    <property type="match status" value="1"/>
</dbReference>
<feature type="domain" description="Peptidase M24" evidence="4">
    <location>
        <begin position="142"/>
        <end position="344"/>
    </location>
</feature>
<keyword evidence="2" id="KW-0378">Hydrolase</keyword>
<dbReference type="InterPro" id="IPR000587">
    <property type="entry name" value="Creatinase_N"/>
</dbReference>
<dbReference type="GO" id="GO:0046872">
    <property type="term" value="F:metal ion binding"/>
    <property type="evidence" value="ECO:0007669"/>
    <property type="project" value="UniProtKB-KW"/>
</dbReference>
<dbReference type="InterPro" id="IPR050659">
    <property type="entry name" value="Peptidase_M24B"/>
</dbReference>
<dbReference type="GO" id="GO:0016787">
    <property type="term" value="F:hydrolase activity"/>
    <property type="evidence" value="ECO:0007669"/>
    <property type="project" value="UniProtKB-KW"/>
</dbReference>
<dbReference type="PANTHER" id="PTHR46112">
    <property type="entry name" value="AMINOPEPTIDASE"/>
    <property type="match status" value="1"/>
</dbReference>
<dbReference type="Proteomes" id="UP000247150">
    <property type="component" value="Unassembled WGS sequence"/>
</dbReference>
<dbReference type="InterPro" id="IPR036005">
    <property type="entry name" value="Creatinase/aminopeptidase-like"/>
</dbReference>
<name>A0A2V3A8P9_9BACI</name>
<dbReference type="Gene3D" id="3.40.350.10">
    <property type="entry name" value="Creatinase/prolidase N-terminal domain"/>
    <property type="match status" value="1"/>
</dbReference>
<protein>
    <submittedName>
        <fullName evidence="6">Xaa-Pro dipeptidase</fullName>
    </submittedName>
</protein>
<comment type="similarity">
    <text evidence="3">Belongs to the peptidase M24B family.</text>
</comment>
<evidence type="ECO:0000256" key="1">
    <source>
        <dbReference type="ARBA" id="ARBA00022723"/>
    </source>
</evidence>
<gene>
    <name evidence="6" type="ORF">DFO73_102289</name>
</gene>
<dbReference type="OrthoDB" id="9806388at2"/>
<dbReference type="InterPro" id="IPR000994">
    <property type="entry name" value="Pept_M24"/>
</dbReference>
<dbReference type="AlphaFoldDB" id="A0A2V3A8P9"/>
<dbReference type="PANTHER" id="PTHR46112:SF3">
    <property type="entry name" value="AMINOPEPTIDASE YPDF"/>
    <property type="match status" value="1"/>
</dbReference>
<comment type="caution">
    <text evidence="6">The sequence shown here is derived from an EMBL/GenBank/DDBJ whole genome shotgun (WGS) entry which is preliminary data.</text>
</comment>
<dbReference type="InterPro" id="IPR029149">
    <property type="entry name" value="Creatin/AminoP/Spt16_N"/>
</dbReference>
<evidence type="ECO:0000256" key="2">
    <source>
        <dbReference type="ARBA" id="ARBA00022801"/>
    </source>
</evidence>
<evidence type="ECO:0000256" key="3">
    <source>
        <dbReference type="RuleBase" id="RU000590"/>
    </source>
</evidence>
<dbReference type="Pfam" id="PF00557">
    <property type="entry name" value="Peptidase_M24"/>
    <property type="match status" value="1"/>
</dbReference>
<dbReference type="EMBL" id="QGTW01000002">
    <property type="protein sequence ID" value="PWW31293.1"/>
    <property type="molecule type" value="Genomic_DNA"/>
</dbReference>
<keyword evidence="1 3" id="KW-0479">Metal-binding</keyword>
<evidence type="ECO:0000313" key="6">
    <source>
        <dbReference type="EMBL" id="PWW31293.1"/>
    </source>
</evidence>
<proteinExistence type="inferred from homology"/>
<dbReference type="SUPFAM" id="SSF55920">
    <property type="entry name" value="Creatinase/aminopeptidase"/>
    <property type="match status" value="1"/>
</dbReference>